<dbReference type="AlphaFoldDB" id="A0A8G1RQR7"/>
<name>A0A8G1RQR7_9EURO</name>
<keyword evidence="2" id="KW-1185">Reference proteome</keyword>
<dbReference type="GeneID" id="63865947"/>
<proteinExistence type="predicted"/>
<accession>A0A8G1RQR7</accession>
<dbReference type="Proteomes" id="UP000249789">
    <property type="component" value="Unassembled WGS sequence"/>
</dbReference>
<sequence length="256" mass="28901">MPRRIVRDMSAAWALVSRLDHAPDGLIRVGNILVNPSEPHRPLTRIPAVEGQEEQEGFPQIITAESGRIRTQAVWDVNRPVAPGVEIPPEARPHDGLSFYATKMYIGDHHVNCFRQLWVREEVVQASLMRDPSVQALLEQRSGGDCTLYLVNSLFIAENITIEGKRFHLPEGRPEDGVNVIIKDQGPKILAYKMLEVVIDPARRVKLSVYRPAREDPYFFPDCWADVAHRLLHQEIGAQYMSEQEGDVTVGRISPS</sequence>
<dbReference type="OrthoDB" id="10409139at2759"/>
<organism evidence="1 2">
    <name type="scientific">Aspergillus fijiensis CBS 313.89</name>
    <dbReference type="NCBI Taxonomy" id="1448319"/>
    <lineage>
        <taxon>Eukaryota</taxon>
        <taxon>Fungi</taxon>
        <taxon>Dikarya</taxon>
        <taxon>Ascomycota</taxon>
        <taxon>Pezizomycotina</taxon>
        <taxon>Eurotiomycetes</taxon>
        <taxon>Eurotiomycetidae</taxon>
        <taxon>Eurotiales</taxon>
        <taxon>Aspergillaceae</taxon>
        <taxon>Aspergillus</taxon>
    </lineage>
</organism>
<dbReference type="EMBL" id="KZ824642">
    <property type="protein sequence ID" value="RAK77559.1"/>
    <property type="molecule type" value="Genomic_DNA"/>
</dbReference>
<gene>
    <name evidence="1" type="ORF">BO72DRAFT_496223</name>
</gene>
<dbReference type="RefSeq" id="XP_040801569.1">
    <property type="nucleotide sequence ID" value="XM_040948614.1"/>
</dbReference>
<protein>
    <submittedName>
        <fullName evidence="1">Uncharacterized protein</fullName>
    </submittedName>
</protein>
<evidence type="ECO:0000313" key="1">
    <source>
        <dbReference type="EMBL" id="RAK77559.1"/>
    </source>
</evidence>
<reference evidence="1 2" key="1">
    <citation type="submission" date="2018-02" db="EMBL/GenBank/DDBJ databases">
        <title>The genomes of Aspergillus section Nigri reveals drivers in fungal speciation.</title>
        <authorList>
            <consortium name="DOE Joint Genome Institute"/>
            <person name="Vesth T.C."/>
            <person name="Nybo J."/>
            <person name="Theobald S."/>
            <person name="Brandl J."/>
            <person name="Frisvad J.C."/>
            <person name="Nielsen K.F."/>
            <person name="Lyhne E.K."/>
            <person name="Kogle M.E."/>
            <person name="Kuo A."/>
            <person name="Riley R."/>
            <person name="Clum A."/>
            <person name="Nolan M."/>
            <person name="Lipzen A."/>
            <person name="Salamov A."/>
            <person name="Henrissat B."/>
            <person name="Wiebenga A."/>
            <person name="De vries R.P."/>
            <person name="Grigoriev I.V."/>
            <person name="Mortensen U.H."/>
            <person name="Andersen M.R."/>
            <person name="Baker S.E."/>
        </authorList>
    </citation>
    <scope>NUCLEOTIDE SEQUENCE [LARGE SCALE GENOMIC DNA]</scope>
    <source>
        <strain evidence="1 2">CBS 313.89</strain>
    </source>
</reference>
<dbReference type="VEuPathDB" id="FungiDB:BO72DRAFT_496223"/>
<evidence type="ECO:0000313" key="2">
    <source>
        <dbReference type="Proteomes" id="UP000249789"/>
    </source>
</evidence>